<dbReference type="EMBL" id="SDPN01000033">
    <property type="protein sequence ID" value="RXZ68087.1"/>
    <property type="molecule type" value="Genomic_DNA"/>
</dbReference>
<feature type="domain" description="Amidohydrolase 3" evidence="1">
    <location>
        <begin position="53"/>
        <end position="541"/>
    </location>
</feature>
<keyword evidence="3" id="KW-1185">Reference proteome</keyword>
<reference evidence="2 3" key="1">
    <citation type="submission" date="2019-01" db="EMBL/GenBank/DDBJ databases">
        <title>Agromyces.</title>
        <authorList>
            <person name="Li J."/>
        </authorList>
    </citation>
    <scope>NUCLEOTIDE SEQUENCE [LARGE SCALE GENOMIC DNA]</scope>
    <source>
        <strain evidence="2 3">DSM 15934</strain>
    </source>
</reference>
<evidence type="ECO:0000259" key="1">
    <source>
        <dbReference type="Pfam" id="PF07969"/>
    </source>
</evidence>
<dbReference type="PANTHER" id="PTHR22642:SF2">
    <property type="entry name" value="PROTEIN LONG AFTER FAR-RED 3"/>
    <property type="match status" value="1"/>
</dbReference>
<dbReference type="Pfam" id="PF07969">
    <property type="entry name" value="Amidohydro_3"/>
    <property type="match status" value="1"/>
</dbReference>
<dbReference type="InterPro" id="IPR011059">
    <property type="entry name" value="Metal-dep_hydrolase_composite"/>
</dbReference>
<dbReference type="InterPro" id="IPR032466">
    <property type="entry name" value="Metal_Hydrolase"/>
</dbReference>
<dbReference type="PANTHER" id="PTHR22642">
    <property type="entry name" value="IMIDAZOLONEPROPIONASE"/>
    <property type="match status" value="1"/>
</dbReference>
<dbReference type="GO" id="GO:0016810">
    <property type="term" value="F:hydrolase activity, acting on carbon-nitrogen (but not peptide) bonds"/>
    <property type="evidence" value="ECO:0007669"/>
    <property type="project" value="InterPro"/>
</dbReference>
<comment type="caution">
    <text evidence="2">The sequence shown here is derived from an EMBL/GenBank/DDBJ whole genome shotgun (WGS) entry which is preliminary data.</text>
</comment>
<gene>
    <name evidence="2" type="ORF">ESP51_15125</name>
</gene>
<dbReference type="AlphaFoldDB" id="A0A4Q2KTM4"/>
<dbReference type="SUPFAM" id="SSF51338">
    <property type="entry name" value="Composite domain of metallo-dependent hydrolases"/>
    <property type="match status" value="1"/>
</dbReference>
<name>A0A4Q2KTM4_9MICO</name>
<accession>A0A4Q2KTM4</accession>
<evidence type="ECO:0000313" key="2">
    <source>
        <dbReference type="EMBL" id="RXZ68087.1"/>
    </source>
</evidence>
<dbReference type="CDD" id="cd01300">
    <property type="entry name" value="YtcJ_like"/>
    <property type="match status" value="1"/>
</dbReference>
<dbReference type="Proteomes" id="UP000293865">
    <property type="component" value="Unassembled WGS sequence"/>
</dbReference>
<organism evidence="2 3">
    <name type="scientific">Agromyces albus</name>
    <dbReference type="NCBI Taxonomy" id="205332"/>
    <lineage>
        <taxon>Bacteria</taxon>
        <taxon>Bacillati</taxon>
        <taxon>Actinomycetota</taxon>
        <taxon>Actinomycetes</taxon>
        <taxon>Micrococcales</taxon>
        <taxon>Microbacteriaceae</taxon>
        <taxon>Agromyces</taxon>
    </lineage>
</organism>
<dbReference type="Gene3D" id="2.30.40.10">
    <property type="entry name" value="Urease, subunit C, domain 1"/>
    <property type="match status" value="1"/>
</dbReference>
<sequence length="551" mass="58212">MAASRVDIVFTGSYWTAGLPVPVTGAVAVTGDVITAVEHAPAAIEELTTSARDVIDSGDGLLLPGFQDAHVHPVMAGVHMQECTLHALDTAEQFVDEIARYARTHPDREWVTGAGWTFAAFPDGGPRKELLDAICGDHPAALVVRDEHAAWVNTAALDRAGITSATPDPVGGRIERDPSGAPSGVLHEAAMALLDGVKPTPSPADLDTALIAAQRTLLAHGVTAWQDALVGNFGDIADVYDAYQRAAAEGHLTARVNGALFYEPALGVDQIAGMAARRDAATGKFTAHTVKIMQDGIPENHTAAMHAPYLDVTGLPTEITGGSLISPDLLNEVVHALQSAGFDMHFHTMGDRALTEVLDALEKTSRPDQFRHQIAHLQSVRPADIARFAPLNVTANIQALWAAHGQQMDHLCIPLIGAERADQQFPFADLVRAHARLAAGSDWPVSDPSPINAIHVAVNRVAPGSGPDAPVFIERQKLSLAQALTAYTAGGAYVNRLDRTGTIAPGMLADLTILDRDPFATAPLDLHTIAPVSTFVGGKRVWAADEHPSAA</sequence>
<dbReference type="InterPro" id="IPR013108">
    <property type="entry name" value="Amidohydro_3"/>
</dbReference>
<dbReference type="Gene3D" id="3.10.310.70">
    <property type="match status" value="1"/>
</dbReference>
<dbReference type="RefSeq" id="WP_129521728.1">
    <property type="nucleotide sequence ID" value="NZ_SDPN01000033.1"/>
</dbReference>
<dbReference type="OrthoDB" id="3238066at2"/>
<proteinExistence type="predicted"/>
<protein>
    <submittedName>
        <fullName evidence="2">Amidohydrolase</fullName>
    </submittedName>
</protein>
<dbReference type="Gene3D" id="3.20.20.140">
    <property type="entry name" value="Metal-dependent hydrolases"/>
    <property type="match status" value="1"/>
</dbReference>
<evidence type="ECO:0000313" key="3">
    <source>
        <dbReference type="Proteomes" id="UP000293865"/>
    </source>
</evidence>
<dbReference type="InterPro" id="IPR033932">
    <property type="entry name" value="YtcJ-like"/>
</dbReference>
<dbReference type="SUPFAM" id="SSF51556">
    <property type="entry name" value="Metallo-dependent hydrolases"/>
    <property type="match status" value="1"/>
</dbReference>
<keyword evidence="2" id="KW-0378">Hydrolase</keyword>